<keyword evidence="6" id="KW-0539">Nucleus</keyword>
<dbReference type="InterPro" id="IPR038856">
    <property type="entry name" value="DEDD/DEDD2"/>
</dbReference>
<dbReference type="Proteomes" id="UP001186944">
    <property type="component" value="Unassembled WGS sequence"/>
</dbReference>
<protein>
    <recommendedName>
        <fullName evidence="8">DED domain-containing protein</fullName>
    </recommendedName>
</protein>
<evidence type="ECO:0000256" key="6">
    <source>
        <dbReference type="ARBA" id="ARBA00023242"/>
    </source>
</evidence>
<dbReference type="PANTHER" id="PTHR15205">
    <property type="entry name" value="DEATH EFFECTOR DOMAIN-CONTAINING PROTEIN"/>
    <property type="match status" value="1"/>
</dbReference>
<dbReference type="PANTHER" id="PTHR15205:SF0">
    <property type="entry name" value="DED DOMAIN-CONTAINING PROTEIN"/>
    <property type="match status" value="1"/>
</dbReference>
<evidence type="ECO:0000313" key="9">
    <source>
        <dbReference type="EMBL" id="KAK3107557.1"/>
    </source>
</evidence>
<dbReference type="Pfam" id="PF01335">
    <property type="entry name" value="DED"/>
    <property type="match status" value="1"/>
</dbReference>
<sequence>MEEESSKLGFPLSLHEMFRIVGEQMTCRDIRTLKYLYKGIMPADVVCRVHEGYDFLLALERMNRVDETNFKYIMELLRIITRHDLLQYVTLRRRQAVQEDPVNVFLERRQNEAVLSCQPDSPIEVTSGVRKRRSSCQERTTPEKCCRKSLSRRAKTNSGYGSSVGNHDNSESAVSMAVRAASGQQSGGEKSCDDRKVTCDIRLRVRAEYCDHSSALDGNVFSNKPTLLEQQFEKFSQASTILKSRDLGSIVCDIKFVELTYLDAFWRDYVNGSLLEALKGVFITESLKQAVGNEAVKLLVSVDEGDYERGRVKLLQNEKR</sequence>
<keyword evidence="2" id="KW-0053">Apoptosis</keyword>
<reference evidence="9" key="1">
    <citation type="submission" date="2019-08" db="EMBL/GenBank/DDBJ databases">
        <title>The improved chromosome-level genome for the pearl oyster Pinctada fucata martensii using PacBio sequencing and Hi-C.</title>
        <authorList>
            <person name="Zheng Z."/>
        </authorList>
    </citation>
    <scope>NUCLEOTIDE SEQUENCE</scope>
    <source>
        <strain evidence="9">ZZ-2019</strain>
        <tissue evidence="9">Adductor muscle</tissue>
    </source>
</reference>
<name>A0AA88YW34_PINIB</name>
<evidence type="ECO:0000259" key="8">
    <source>
        <dbReference type="PROSITE" id="PS50168"/>
    </source>
</evidence>
<dbReference type="GO" id="GO:0005730">
    <property type="term" value="C:nucleolus"/>
    <property type="evidence" value="ECO:0007669"/>
    <property type="project" value="UniProtKB-SubCell"/>
</dbReference>
<organism evidence="9 10">
    <name type="scientific">Pinctada imbricata</name>
    <name type="common">Atlantic pearl-oyster</name>
    <name type="synonym">Pinctada martensii</name>
    <dbReference type="NCBI Taxonomy" id="66713"/>
    <lineage>
        <taxon>Eukaryota</taxon>
        <taxon>Metazoa</taxon>
        <taxon>Spiralia</taxon>
        <taxon>Lophotrochozoa</taxon>
        <taxon>Mollusca</taxon>
        <taxon>Bivalvia</taxon>
        <taxon>Autobranchia</taxon>
        <taxon>Pteriomorphia</taxon>
        <taxon>Pterioida</taxon>
        <taxon>Pterioidea</taxon>
        <taxon>Pteriidae</taxon>
        <taxon>Pinctada</taxon>
    </lineage>
</organism>
<dbReference type="GO" id="GO:0042981">
    <property type="term" value="P:regulation of apoptotic process"/>
    <property type="evidence" value="ECO:0007669"/>
    <property type="project" value="InterPro"/>
</dbReference>
<feature type="domain" description="DED" evidence="8">
    <location>
        <begin position="13"/>
        <end position="91"/>
    </location>
</feature>
<dbReference type="GO" id="GO:0008625">
    <property type="term" value="P:extrinsic apoptotic signaling pathway via death domain receptors"/>
    <property type="evidence" value="ECO:0007669"/>
    <property type="project" value="TreeGrafter"/>
</dbReference>
<dbReference type="Gene3D" id="1.10.533.10">
    <property type="entry name" value="Death Domain, Fas"/>
    <property type="match status" value="1"/>
</dbReference>
<keyword evidence="10" id="KW-1185">Reference proteome</keyword>
<dbReference type="Pfam" id="PF20694">
    <property type="entry name" value="TRADD-like_N"/>
    <property type="match status" value="1"/>
</dbReference>
<keyword evidence="4" id="KW-0238">DNA-binding</keyword>
<feature type="region of interest" description="Disordered" evidence="7">
    <location>
        <begin position="155"/>
        <end position="193"/>
    </location>
</feature>
<evidence type="ECO:0000256" key="7">
    <source>
        <dbReference type="SAM" id="MobiDB-lite"/>
    </source>
</evidence>
<dbReference type="SUPFAM" id="SSF47986">
    <property type="entry name" value="DEATH domain"/>
    <property type="match status" value="1"/>
</dbReference>
<dbReference type="AlphaFoldDB" id="A0AA88YW34"/>
<dbReference type="SMART" id="SM00031">
    <property type="entry name" value="DED"/>
    <property type="match status" value="1"/>
</dbReference>
<evidence type="ECO:0000256" key="3">
    <source>
        <dbReference type="ARBA" id="ARBA00023015"/>
    </source>
</evidence>
<comment type="caution">
    <text evidence="9">The sequence shown here is derived from an EMBL/GenBank/DDBJ whole genome shotgun (WGS) entry which is preliminary data.</text>
</comment>
<evidence type="ECO:0000256" key="5">
    <source>
        <dbReference type="ARBA" id="ARBA00023163"/>
    </source>
</evidence>
<evidence type="ECO:0000313" key="10">
    <source>
        <dbReference type="Proteomes" id="UP001186944"/>
    </source>
</evidence>
<keyword evidence="3" id="KW-0805">Transcription regulation</keyword>
<evidence type="ECO:0000256" key="2">
    <source>
        <dbReference type="ARBA" id="ARBA00022703"/>
    </source>
</evidence>
<dbReference type="PROSITE" id="PS50168">
    <property type="entry name" value="DED"/>
    <property type="match status" value="1"/>
</dbReference>
<dbReference type="InterPro" id="IPR049341">
    <property type="entry name" value="TRADD-like_N"/>
</dbReference>
<keyword evidence="5" id="KW-0804">Transcription</keyword>
<dbReference type="EMBL" id="VSWD01000002">
    <property type="protein sequence ID" value="KAK3107557.1"/>
    <property type="molecule type" value="Genomic_DNA"/>
</dbReference>
<evidence type="ECO:0000256" key="4">
    <source>
        <dbReference type="ARBA" id="ARBA00023125"/>
    </source>
</evidence>
<dbReference type="InterPro" id="IPR001875">
    <property type="entry name" value="DED_dom"/>
</dbReference>
<accession>A0AA88YW34</accession>
<dbReference type="InterPro" id="IPR011029">
    <property type="entry name" value="DEATH-like_dom_sf"/>
</dbReference>
<proteinExistence type="predicted"/>
<gene>
    <name evidence="9" type="ORF">FSP39_017296</name>
</gene>
<comment type="subcellular location">
    <subcellularLocation>
        <location evidence="1">Nucleus</location>
        <location evidence="1">Nucleolus</location>
    </subcellularLocation>
</comment>
<dbReference type="GO" id="GO:0003677">
    <property type="term" value="F:DNA binding"/>
    <property type="evidence" value="ECO:0007669"/>
    <property type="project" value="UniProtKB-KW"/>
</dbReference>
<evidence type="ECO:0000256" key="1">
    <source>
        <dbReference type="ARBA" id="ARBA00004604"/>
    </source>
</evidence>
<feature type="compositionally biased region" description="Polar residues" evidence="7">
    <location>
        <begin position="156"/>
        <end position="173"/>
    </location>
</feature>